<dbReference type="AlphaFoldDB" id="A0A8D9D232"/>
<evidence type="ECO:0000313" key="1">
    <source>
        <dbReference type="EMBL" id="CAG7866529.1"/>
    </source>
</evidence>
<protein>
    <submittedName>
        <fullName evidence="1">Uncharacterized protein</fullName>
    </submittedName>
</protein>
<proteinExistence type="predicted"/>
<accession>A0A8D9D232</accession>
<feature type="non-terminal residue" evidence="1">
    <location>
        <position position="34"/>
    </location>
</feature>
<dbReference type="Gramene" id="A09p69960.2_BraZ1">
    <property type="protein sequence ID" value="A09p69960.2_BraZ1.CDS.1"/>
    <property type="gene ID" value="A09g69960.2_BraZ1"/>
</dbReference>
<organism evidence="1 2">
    <name type="scientific">Brassica campestris</name>
    <name type="common">Field mustard</name>
    <dbReference type="NCBI Taxonomy" id="3711"/>
    <lineage>
        <taxon>Eukaryota</taxon>
        <taxon>Viridiplantae</taxon>
        <taxon>Streptophyta</taxon>
        <taxon>Embryophyta</taxon>
        <taxon>Tracheophyta</taxon>
        <taxon>Spermatophyta</taxon>
        <taxon>Magnoliopsida</taxon>
        <taxon>eudicotyledons</taxon>
        <taxon>Gunneridae</taxon>
        <taxon>Pentapetalae</taxon>
        <taxon>rosids</taxon>
        <taxon>malvids</taxon>
        <taxon>Brassicales</taxon>
        <taxon>Brassicaceae</taxon>
        <taxon>Brassiceae</taxon>
        <taxon>Brassica</taxon>
    </lineage>
</organism>
<dbReference type="Proteomes" id="UP000694005">
    <property type="component" value="Chromosome A09"/>
</dbReference>
<reference evidence="1 2" key="1">
    <citation type="submission" date="2021-07" db="EMBL/GenBank/DDBJ databases">
        <authorList>
            <consortium name="Genoscope - CEA"/>
            <person name="William W."/>
        </authorList>
    </citation>
    <scope>NUCLEOTIDE SEQUENCE [LARGE SCALE GENOMIC DNA]</scope>
</reference>
<evidence type="ECO:0000313" key="2">
    <source>
        <dbReference type="Proteomes" id="UP000694005"/>
    </source>
</evidence>
<name>A0A8D9D232_BRACM</name>
<gene>
    <name evidence="1" type="ORF">BRAPAZ1V2_A09P69960.2</name>
</gene>
<sequence>MVERSLRMREARGSIPRISIFLFNIFASRLKTSL</sequence>
<dbReference type="EMBL" id="LS974625">
    <property type="protein sequence ID" value="CAG7866529.1"/>
    <property type="molecule type" value="Genomic_DNA"/>
</dbReference>